<name>A0ACB8I0U0_CITSI</name>
<dbReference type="EMBL" id="CM039178">
    <property type="protein sequence ID" value="KAH9680688.1"/>
    <property type="molecule type" value="Genomic_DNA"/>
</dbReference>
<sequence>MNSCSVTVISTLTALVLVIHLVCKKIPLVLVIHLVCKKIPLVLVIHLVCKKIPLDPKASTDRLGIKFLNLRKMNERYNHVPKFGNWETEEHVPYSLYFDEARKRRNAAKINPNDTHENQNTISDNLASIKTSTFETEAKSGAQNGREDGDLRRPTESPWYHHTVNIEVAINSLVHRPGRKMTTRQQNAGFDSRIGRSPISPWRNYSTGRSQLRSVTQGAKPTDHTAAVPEFGDWDEPDPTSADGYTYIFNQVREERLKGTGNVAAAATPGKPHYKDLKKHKNGAFKGIYYRVYNNVGRAAAFVHPNQKECKWKISY</sequence>
<dbReference type="Proteomes" id="UP000829398">
    <property type="component" value="Chromosome 9"/>
</dbReference>
<evidence type="ECO:0000313" key="1">
    <source>
        <dbReference type="EMBL" id="KAH9680688.1"/>
    </source>
</evidence>
<gene>
    <name evidence="1" type="ORF">KPL71_026649</name>
</gene>
<protein>
    <submittedName>
        <fullName evidence="1">RPM1-interacting protein 4</fullName>
    </submittedName>
</protein>
<organism evidence="1 2">
    <name type="scientific">Citrus sinensis</name>
    <name type="common">Sweet orange</name>
    <name type="synonym">Citrus aurantium var. sinensis</name>
    <dbReference type="NCBI Taxonomy" id="2711"/>
    <lineage>
        <taxon>Eukaryota</taxon>
        <taxon>Viridiplantae</taxon>
        <taxon>Streptophyta</taxon>
        <taxon>Embryophyta</taxon>
        <taxon>Tracheophyta</taxon>
        <taxon>Spermatophyta</taxon>
        <taxon>Magnoliopsida</taxon>
        <taxon>eudicotyledons</taxon>
        <taxon>Gunneridae</taxon>
        <taxon>Pentapetalae</taxon>
        <taxon>rosids</taxon>
        <taxon>malvids</taxon>
        <taxon>Sapindales</taxon>
        <taxon>Rutaceae</taxon>
        <taxon>Aurantioideae</taxon>
        <taxon>Citrus</taxon>
    </lineage>
</organism>
<reference evidence="2" key="1">
    <citation type="journal article" date="2023" name="Hortic. Res.">
        <title>A chromosome-level phased genome enabling allele-level studies in sweet orange: a case study on citrus Huanglongbing tolerance.</title>
        <authorList>
            <person name="Wu B."/>
            <person name="Yu Q."/>
            <person name="Deng Z."/>
            <person name="Duan Y."/>
            <person name="Luo F."/>
            <person name="Gmitter F. Jr."/>
        </authorList>
    </citation>
    <scope>NUCLEOTIDE SEQUENCE [LARGE SCALE GENOMIC DNA]</scope>
    <source>
        <strain evidence="2">cv. Valencia</strain>
    </source>
</reference>
<proteinExistence type="predicted"/>
<evidence type="ECO:0000313" key="2">
    <source>
        <dbReference type="Proteomes" id="UP000829398"/>
    </source>
</evidence>
<keyword evidence="2" id="KW-1185">Reference proteome</keyword>
<accession>A0ACB8I0U0</accession>
<comment type="caution">
    <text evidence="1">The sequence shown here is derived from an EMBL/GenBank/DDBJ whole genome shotgun (WGS) entry which is preliminary data.</text>
</comment>